<dbReference type="Gene3D" id="3.20.20.70">
    <property type="entry name" value="Aldolase class I"/>
    <property type="match status" value="1"/>
</dbReference>
<dbReference type="STRING" id="1348612.A0A397IW91"/>
<dbReference type="NCBIfam" id="TIGR00973">
    <property type="entry name" value="leuA_bact"/>
    <property type="match status" value="1"/>
</dbReference>
<dbReference type="PANTHER" id="PTHR10277">
    <property type="entry name" value="HOMOCITRATE SYNTHASE-RELATED"/>
    <property type="match status" value="1"/>
</dbReference>
<dbReference type="GO" id="GO:0046872">
    <property type="term" value="F:metal ion binding"/>
    <property type="evidence" value="ECO:0007669"/>
    <property type="project" value="UniProtKB-KW"/>
</dbReference>
<protein>
    <recommendedName>
        <fullName evidence="3">2-isopropylmalate synthase</fullName>
        <ecNumber evidence="3">2.3.3.13</ecNumber>
    </recommendedName>
</protein>
<evidence type="ECO:0000256" key="6">
    <source>
        <dbReference type="ARBA" id="ARBA00022679"/>
    </source>
</evidence>
<dbReference type="InterPro" id="IPR050073">
    <property type="entry name" value="2-IPM_HCS-like"/>
</dbReference>
<evidence type="ECO:0000256" key="2">
    <source>
        <dbReference type="ARBA" id="ARBA00009396"/>
    </source>
</evidence>
<dbReference type="InterPro" id="IPR013785">
    <property type="entry name" value="Aldolase_TIM"/>
</dbReference>
<dbReference type="GO" id="GO:0009098">
    <property type="term" value="P:L-leucine biosynthetic process"/>
    <property type="evidence" value="ECO:0007669"/>
    <property type="project" value="UniProtKB-UniPathway"/>
</dbReference>
<dbReference type="InterPro" id="IPR000891">
    <property type="entry name" value="PYR_CT"/>
</dbReference>
<comment type="similarity">
    <text evidence="2">Belongs to the alpha-IPM synthase/homocitrate synthase family. LeuA type 1 subfamily.</text>
</comment>
<dbReference type="GO" id="GO:0003852">
    <property type="term" value="F:2-isopropylmalate synthase activity"/>
    <property type="evidence" value="ECO:0007669"/>
    <property type="project" value="UniProtKB-EC"/>
</dbReference>
<dbReference type="Pfam" id="PF00682">
    <property type="entry name" value="HMGL-like"/>
    <property type="match status" value="1"/>
</dbReference>
<organism evidence="11 12">
    <name type="scientific">Diversispora epigaea</name>
    <dbReference type="NCBI Taxonomy" id="1348612"/>
    <lineage>
        <taxon>Eukaryota</taxon>
        <taxon>Fungi</taxon>
        <taxon>Fungi incertae sedis</taxon>
        <taxon>Mucoromycota</taxon>
        <taxon>Glomeromycotina</taxon>
        <taxon>Glomeromycetes</taxon>
        <taxon>Diversisporales</taxon>
        <taxon>Diversisporaceae</taxon>
        <taxon>Diversispora</taxon>
    </lineage>
</organism>
<dbReference type="GO" id="GO:0010177">
    <property type="term" value="F:methylthioalkylmalate synthase activity"/>
    <property type="evidence" value="ECO:0007669"/>
    <property type="project" value="UniProtKB-ARBA"/>
</dbReference>
<dbReference type="InterPro" id="IPR005671">
    <property type="entry name" value="LeuA_bact_synth"/>
</dbReference>
<evidence type="ECO:0000313" key="12">
    <source>
        <dbReference type="Proteomes" id="UP000266861"/>
    </source>
</evidence>
<dbReference type="PROSITE" id="PS00816">
    <property type="entry name" value="AIPM_HOMOCIT_SYNTH_2"/>
    <property type="match status" value="1"/>
</dbReference>
<keyword evidence="6" id="KW-0808">Transferase</keyword>
<dbReference type="Pfam" id="PF22617">
    <property type="entry name" value="HCS_D2"/>
    <property type="match status" value="1"/>
</dbReference>
<dbReference type="UniPathway" id="UPA00048">
    <property type="reaction ID" value="UER00070"/>
</dbReference>
<dbReference type="Gene3D" id="1.10.238.260">
    <property type="match status" value="1"/>
</dbReference>
<keyword evidence="5" id="KW-0028">Amino-acid biosynthesis</keyword>
<dbReference type="InterPro" id="IPR054691">
    <property type="entry name" value="LeuA/HCS_post-cat"/>
</dbReference>
<evidence type="ECO:0000256" key="7">
    <source>
        <dbReference type="ARBA" id="ARBA00022723"/>
    </source>
</evidence>
<evidence type="ECO:0000256" key="4">
    <source>
        <dbReference type="ARBA" id="ARBA00022430"/>
    </source>
</evidence>
<name>A0A397IW91_9GLOM</name>
<evidence type="ECO:0000256" key="8">
    <source>
        <dbReference type="ARBA" id="ARBA00023304"/>
    </source>
</evidence>
<reference evidence="11 12" key="1">
    <citation type="submission" date="2018-08" db="EMBL/GenBank/DDBJ databases">
        <title>Genome and evolution of the arbuscular mycorrhizal fungus Diversispora epigaea (formerly Glomus versiforme) and its bacterial endosymbionts.</title>
        <authorList>
            <person name="Sun X."/>
            <person name="Fei Z."/>
            <person name="Harrison M."/>
        </authorList>
    </citation>
    <scope>NUCLEOTIDE SEQUENCE [LARGE SCALE GENOMIC DNA]</scope>
    <source>
        <strain evidence="11 12">IT104</strain>
    </source>
</reference>
<evidence type="ECO:0000256" key="3">
    <source>
        <dbReference type="ARBA" id="ARBA00012973"/>
    </source>
</evidence>
<dbReference type="AlphaFoldDB" id="A0A397IW91"/>
<dbReference type="InterPro" id="IPR036230">
    <property type="entry name" value="LeuA_allosteric_dom_sf"/>
</dbReference>
<gene>
    <name evidence="11" type="ORF">Glove_137g53</name>
</gene>
<keyword evidence="8" id="KW-0100">Branched-chain amino acid biosynthesis</keyword>
<sequence length="616" mass="67759">MIYSKFTKSLTNLYRSNVTKRIINIPSNKLIRNTQPIGFIQNRCYSNPTSKDKLIIFDTSLRDGEQSPGVTLSTEEKLEIARHLSILGVDVIEAGFPIASTGDFEAVARIAKDVGPIMTGREKIGKPVVIAGLARTIEKDIKRCYDAVSHAPLHRIHTFLATSDIHLKHKLKINREECIKRAASAVLYAKSLCEDIEFSSEDSGRSDKDFLCKVLGAVIEAGATTLNIPDTVGYTSPSEYGELIKYLIENTPGGHKVIWSTHCHDDLGLATANTLSGILNGARQVEVTINGIGERAGNTSLEEVVMNIHTHPASYPVFHSVNTQQIYKTSTLVSSLSGMVVQPNKAIVGANAFLHESGIHQDGVLKHKQTYEIMRPEDVGIFNTNIVLGKLSGRNAFRSRLIELGYGDMSDADFNRAFERFKDLADSKKHITDHDILALLSDQVSGYGESQLFQLRSIQVVSGTHEMATATVKLFDSVKNQELIDAAIGRAGPIMAVFGAIQRLVQCKVRLLHYEVRAVSEGMDALAKVIVKITEDFDSSGLGTEDLEKRTKPKDSVSESEMKLTKSTFHGHGTDVDVVLASAKAYVNAINRMFESKKQEATGKRRSFLKERTANV</sequence>
<dbReference type="SUPFAM" id="SSF110921">
    <property type="entry name" value="2-isopropylmalate synthase LeuA, allosteric (dimerisation) domain"/>
    <property type="match status" value="1"/>
</dbReference>
<feature type="region of interest" description="Disordered" evidence="9">
    <location>
        <begin position="542"/>
        <end position="561"/>
    </location>
</feature>
<dbReference type="PANTHER" id="PTHR10277:SF9">
    <property type="entry name" value="2-ISOPROPYLMALATE SYNTHASE 1, CHLOROPLASTIC-RELATED"/>
    <property type="match status" value="1"/>
</dbReference>
<dbReference type="EC" id="2.3.3.13" evidence="3"/>
<evidence type="ECO:0000256" key="9">
    <source>
        <dbReference type="SAM" id="MobiDB-lite"/>
    </source>
</evidence>
<dbReference type="EMBL" id="PQFF01000128">
    <property type="protein sequence ID" value="RHZ80289.1"/>
    <property type="molecule type" value="Genomic_DNA"/>
</dbReference>
<dbReference type="Gene3D" id="3.30.160.270">
    <property type="match status" value="1"/>
</dbReference>
<dbReference type="PROSITE" id="PS00815">
    <property type="entry name" value="AIPM_HOMOCIT_SYNTH_1"/>
    <property type="match status" value="1"/>
</dbReference>
<dbReference type="OrthoDB" id="2015253at2759"/>
<dbReference type="SUPFAM" id="SSF51569">
    <property type="entry name" value="Aldolase"/>
    <property type="match status" value="1"/>
</dbReference>
<feature type="domain" description="Pyruvate carboxyltransferase" evidence="10">
    <location>
        <begin position="54"/>
        <end position="327"/>
    </location>
</feature>
<dbReference type="HAMAP" id="MF_01025">
    <property type="entry name" value="LeuA_type1"/>
    <property type="match status" value="1"/>
</dbReference>
<evidence type="ECO:0000313" key="11">
    <source>
        <dbReference type="EMBL" id="RHZ80289.1"/>
    </source>
</evidence>
<keyword evidence="7" id="KW-0479">Metal-binding</keyword>
<dbReference type="PROSITE" id="PS50991">
    <property type="entry name" value="PYR_CT"/>
    <property type="match status" value="1"/>
</dbReference>
<dbReference type="CDD" id="cd07940">
    <property type="entry name" value="DRE_TIM_IPMS"/>
    <property type="match status" value="1"/>
</dbReference>
<accession>A0A397IW91</accession>
<dbReference type="Pfam" id="PF08502">
    <property type="entry name" value="LeuA_dimer"/>
    <property type="match status" value="1"/>
</dbReference>
<evidence type="ECO:0000256" key="5">
    <source>
        <dbReference type="ARBA" id="ARBA00022605"/>
    </source>
</evidence>
<comment type="pathway">
    <text evidence="1">Amino-acid biosynthesis; L-leucine biosynthesis; L-leucine from 3-methyl-2-oxobutanoate: step 1/4.</text>
</comment>
<dbReference type="InterPro" id="IPR002034">
    <property type="entry name" value="AIPM/Hcit_synth_CS"/>
</dbReference>
<keyword evidence="4" id="KW-0432">Leucine biosynthesis</keyword>
<evidence type="ECO:0000259" key="10">
    <source>
        <dbReference type="PROSITE" id="PS50991"/>
    </source>
</evidence>
<proteinExistence type="inferred from homology"/>
<dbReference type="FunFam" id="3.20.20.70:FF:000010">
    <property type="entry name" value="2-isopropylmalate synthase"/>
    <property type="match status" value="1"/>
</dbReference>
<comment type="caution">
    <text evidence="11">The sequence shown here is derived from an EMBL/GenBank/DDBJ whole genome shotgun (WGS) entry which is preliminary data.</text>
</comment>
<dbReference type="Proteomes" id="UP000266861">
    <property type="component" value="Unassembled WGS sequence"/>
</dbReference>
<keyword evidence="12" id="KW-1185">Reference proteome</keyword>
<evidence type="ECO:0000256" key="1">
    <source>
        <dbReference type="ARBA" id="ARBA00004689"/>
    </source>
</evidence>
<feature type="compositionally biased region" description="Basic and acidic residues" evidence="9">
    <location>
        <begin position="546"/>
        <end position="561"/>
    </location>
</feature>
<dbReference type="SMART" id="SM00917">
    <property type="entry name" value="LeuA_dimer"/>
    <property type="match status" value="1"/>
</dbReference>
<dbReference type="FunFam" id="1.10.238.260:FF:000001">
    <property type="entry name" value="2-isopropylmalate synthase"/>
    <property type="match status" value="1"/>
</dbReference>
<dbReference type="NCBIfam" id="NF002086">
    <property type="entry name" value="PRK00915.1-3"/>
    <property type="match status" value="1"/>
</dbReference>
<dbReference type="InterPro" id="IPR013709">
    <property type="entry name" value="2-isopropylmalate_synth_dimer"/>
</dbReference>